<accession>A0ABU5TSU7</accession>
<evidence type="ECO:0000256" key="2">
    <source>
        <dbReference type="ARBA" id="ARBA00011044"/>
    </source>
</evidence>
<keyword evidence="4" id="KW-0479">Metal-binding</keyword>
<keyword evidence="5" id="KW-0862">Zinc</keyword>
<comment type="caution">
    <text evidence="12">The sequence shown here is derived from an EMBL/GenBank/DDBJ whole genome shotgun (WGS) entry which is preliminary data.</text>
</comment>
<dbReference type="NCBIfam" id="NF040570">
    <property type="entry name" value="guided_TnpB"/>
    <property type="match status" value="1"/>
</dbReference>
<dbReference type="RefSeq" id="WP_323273500.1">
    <property type="nucleotide sequence ID" value="NZ_JAYGHT010000006.1"/>
</dbReference>
<dbReference type="NCBIfam" id="TIGR01766">
    <property type="entry name" value="IS200/IS605 family accessory protein TnpB-like domain"/>
    <property type="match status" value="1"/>
</dbReference>
<evidence type="ECO:0000256" key="4">
    <source>
        <dbReference type="ARBA" id="ARBA00022723"/>
    </source>
</evidence>
<keyword evidence="12" id="KW-0378">Hydrolase</keyword>
<keyword evidence="12" id="KW-0255">Endonuclease</keyword>
<evidence type="ECO:0000259" key="11">
    <source>
        <dbReference type="Pfam" id="PF12323"/>
    </source>
</evidence>
<dbReference type="Pfam" id="PF01385">
    <property type="entry name" value="OrfB_IS605"/>
    <property type="match status" value="1"/>
</dbReference>
<proteinExistence type="inferred from homology"/>
<keyword evidence="3" id="KW-0815">Transposition</keyword>
<dbReference type="InterPro" id="IPR001959">
    <property type="entry name" value="Transposase"/>
</dbReference>
<protein>
    <submittedName>
        <fullName evidence="12">RNA-guided endonuclease TnpB family protein</fullName>
    </submittedName>
</protein>
<gene>
    <name evidence="12" type="ORF">VB854_03305</name>
</gene>
<name>A0ABU5TSU7_9CYAN</name>
<evidence type="ECO:0000256" key="3">
    <source>
        <dbReference type="ARBA" id="ARBA00022578"/>
    </source>
</evidence>
<sequence>MKNVVKVRIYPTTEQQATLSKAFGCARWWWNYALNLNNETYKATGKGLSRQGYNDCLPELKKEFPWLTECYSQVLQSVSLNLSQAFINFFEGRAKYPNFKSKHNKQSIQYPQHVKLLDGAIKLPKIGEVKAKLHRVFDGKLKTVTVSMNKTGKYYASLLFDDGLPEPEISGQGHVIGVDLGLTHFAITSDGSKFDHPKCVKKHEKNLKRKQQKLSRKQKGSKRRAKARRLVARVHERIANTRKDFQHKLSRKLVNENQVIIVENLAVKNMVKNHNLAKAISDCGWSEFTRQLKYKSEKEGKTYLEIGRFFPSSKTCHVCLNQVDSLPQNVRNWECPNCKTKHDRDINAAINIRDEGLRLLALGTSATAQGSNVRRSLRSSRSLHPRERRPSSGATQVIRRGGCR</sequence>
<dbReference type="InterPro" id="IPR010095">
    <property type="entry name" value="Cas12f1-like_TNB"/>
</dbReference>
<dbReference type="Proteomes" id="UP001301728">
    <property type="component" value="Unassembled WGS sequence"/>
</dbReference>
<organism evidence="12 13">
    <name type="scientific">Limnoraphis robusta CCNP1315</name>
    <dbReference type="NCBI Taxonomy" id="3110306"/>
    <lineage>
        <taxon>Bacteria</taxon>
        <taxon>Bacillati</taxon>
        <taxon>Cyanobacteriota</taxon>
        <taxon>Cyanophyceae</taxon>
        <taxon>Oscillatoriophycideae</taxon>
        <taxon>Oscillatoriales</taxon>
        <taxon>Sirenicapillariaceae</taxon>
        <taxon>Limnoraphis</taxon>
    </lineage>
</organism>
<dbReference type="InterPro" id="IPR021027">
    <property type="entry name" value="Transposase_put_HTH"/>
</dbReference>
<keyword evidence="7" id="KW-0233">DNA recombination</keyword>
<dbReference type="GO" id="GO:0004519">
    <property type="term" value="F:endonuclease activity"/>
    <property type="evidence" value="ECO:0007669"/>
    <property type="project" value="UniProtKB-KW"/>
</dbReference>
<evidence type="ECO:0000256" key="6">
    <source>
        <dbReference type="ARBA" id="ARBA00023125"/>
    </source>
</evidence>
<keyword evidence="13" id="KW-1185">Reference proteome</keyword>
<evidence type="ECO:0000256" key="5">
    <source>
        <dbReference type="ARBA" id="ARBA00022833"/>
    </source>
</evidence>
<dbReference type="EMBL" id="JAYGHT010000006">
    <property type="protein sequence ID" value="MEA5517973.1"/>
    <property type="molecule type" value="Genomic_DNA"/>
</dbReference>
<feature type="domain" description="Cas12f1-like TNB" evidence="10">
    <location>
        <begin position="285"/>
        <end position="352"/>
    </location>
</feature>
<evidence type="ECO:0000256" key="7">
    <source>
        <dbReference type="ARBA" id="ARBA00023172"/>
    </source>
</evidence>
<dbReference type="PANTHER" id="PTHR30405">
    <property type="entry name" value="TRANSPOSASE"/>
    <property type="match status" value="1"/>
</dbReference>
<comment type="similarity">
    <text evidence="1">In the C-terminal section; belongs to the transposase 35 family.</text>
</comment>
<keyword evidence="12" id="KW-0540">Nuclease</keyword>
<feature type="region of interest" description="Disordered" evidence="8">
    <location>
        <begin position="202"/>
        <end position="226"/>
    </location>
</feature>
<evidence type="ECO:0000256" key="1">
    <source>
        <dbReference type="ARBA" id="ARBA00008761"/>
    </source>
</evidence>
<dbReference type="Pfam" id="PF07282">
    <property type="entry name" value="Cas12f1-like_TNB"/>
    <property type="match status" value="1"/>
</dbReference>
<evidence type="ECO:0000256" key="8">
    <source>
        <dbReference type="SAM" id="MobiDB-lite"/>
    </source>
</evidence>
<evidence type="ECO:0000313" key="13">
    <source>
        <dbReference type="Proteomes" id="UP001301728"/>
    </source>
</evidence>
<feature type="domain" description="Probable transposase IS891/IS1136/IS1341" evidence="9">
    <location>
        <begin position="172"/>
        <end position="273"/>
    </location>
</feature>
<dbReference type="PANTHER" id="PTHR30405:SF25">
    <property type="entry name" value="RNA-GUIDED DNA ENDONUCLEASE INSQ-RELATED"/>
    <property type="match status" value="1"/>
</dbReference>
<evidence type="ECO:0000313" key="12">
    <source>
        <dbReference type="EMBL" id="MEA5517973.1"/>
    </source>
</evidence>
<evidence type="ECO:0000259" key="9">
    <source>
        <dbReference type="Pfam" id="PF01385"/>
    </source>
</evidence>
<keyword evidence="6" id="KW-0238">DNA-binding</keyword>
<feature type="domain" description="Transposase putative helix-turn-helix" evidence="11">
    <location>
        <begin position="1"/>
        <end position="46"/>
    </location>
</feature>
<evidence type="ECO:0000259" key="10">
    <source>
        <dbReference type="Pfam" id="PF07282"/>
    </source>
</evidence>
<dbReference type="InterPro" id="IPR051399">
    <property type="entry name" value="RNA-guided_DNA_endo/Transpos"/>
</dbReference>
<feature type="region of interest" description="Disordered" evidence="8">
    <location>
        <begin position="371"/>
        <end position="404"/>
    </location>
</feature>
<reference evidence="12 13" key="1">
    <citation type="submission" date="2023-12" db="EMBL/GenBank/DDBJ databases">
        <title>Baltic Sea Cyanobacteria.</title>
        <authorList>
            <person name="Delbaje E."/>
            <person name="Fewer D.P."/>
            <person name="Shishido T.K."/>
        </authorList>
    </citation>
    <scope>NUCLEOTIDE SEQUENCE [LARGE SCALE GENOMIC DNA]</scope>
    <source>
        <strain evidence="12 13">CCNP 1315</strain>
    </source>
</reference>
<dbReference type="Pfam" id="PF12323">
    <property type="entry name" value="HTH_OrfB_IS605"/>
    <property type="match status" value="1"/>
</dbReference>
<comment type="similarity">
    <text evidence="2">In the N-terminal section; belongs to the transposase 2 family.</text>
</comment>